<gene>
    <name evidence="1" type="ORF">NCTC7688_01206</name>
</gene>
<dbReference type="EMBL" id="UHED01000001">
    <property type="protein sequence ID" value="SUM82652.1"/>
    <property type="molecule type" value="Genomic_DNA"/>
</dbReference>
<organism evidence="1 2">
    <name type="scientific">Staphylococcus saprophyticus</name>
    <dbReference type="NCBI Taxonomy" id="29385"/>
    <lineage>
        <taxon>Bacteria</taxon>
        <taxon>Bacillati</taxon>
        <taxon>Bacillota</taxon>
        <taxon>Bacilli</taxon>
        <taxon>Bacillales</taxon>
        <taxon>Staphylococcaceae</taxon>
        <taxon>Staphylococcus</taxon>
    </lineage>
</organism>
<name>A0A380HM21_STASA</name>
<evidence type="ECO:0000313" key="1">
    <source>
        <dbReference type="EMBL" id="SUM82652.1"/>
    </source>
</evidence>
<accession>A0A380HM21</accession>
<dbReference type="RefSeq" id="WP_029376928.1">
    <property type="nucleotide sequence ID" value="NZ_JAWCVF010000080.1"/>
</dbReference>
<protein>
    <submittedName>
        <fullName evidence="1">Uncharacterized protein</fullName>
    </submittedName>
</protein>
<dbReference type="AlphaFoldDB" id="A0A380HM21"/>
<dbReference type="Proteomes" id="UP000254707">
    <property type="component" value="Unassembled WGS sequence"/>
</dbReference>
<proteinExistence type="predicted"/>
<evidence type="ECO:0000313" key="2">
    <source>
        <dbReference type="Proteomes" id="UP000254707"/>
    </source>
</evidence>
<sequence length="70" mass="8058">MGLSQRYTLKDKNSKVVATVIPLDRNRNSVAGLKKSLGIDEDIVTDERLDEIKRIYNLNDKEQTSIFDYL</sequence>
<reference evidence="1 2" key="1">
    <citation type="submission" date="2018-06" db="EMBL/GenBank/DDBJ databases">
        <authorList>
            <consortium name="Pathogen Informatics"/>
            <person name="Doyle S."/>
        </authorList>
    </citation>
    <scope>NUCLEOTIDE SEQUENCE [LARGE SCALE GENOMIC DNA]</scope>
    <source>
        <strain evidence="1 2">NCTC7688</strain>
    </source>
</reference>